<keyword evidence="2" id="KW-0472">Membrane</keyword>
<dbReference type="InterPro" id="IPR051361">
    <property type="entry name" value="ThrE/Ser_Exporter"/>
</dbReference>
<organism evidence="4">
    <name type="scientific">Entomoneis paludosa</name>
    <dbReference type="NCBI Taxonomy" id="265537"/>
    <lineage>
        <taxon>Eukaryota</taxon>
        <taxon>Sar</taxon>
        <taxon>Stramenopiles</taxon>
        <taxon>Ochrophyta</taxon>
        <taxon>Bacillariophyta</taxon>
        <taxon>Bacillariophyceae</taxon>
        <taxon>Bacillariophycidae</taxon>
        <taxon>Entomoneidaceae</taxon>
        <taxon>Entomoneis</taxon>
    </lineage>
</organism>
<evidence type="ECO:0000256" key="2">
    <source>
        <dbReference type="SAM" id="Phobius"/>
    </source>
</evidence>
<dbReference type="PANTHER" id="PTHR31082">
    <property type="entry name" value="PHEROMONE-REGULATED MEMBRANE PROTEIN 10"/>
    <property type="match status" value="1"/>
</dbReference>
<evidence type="ECO:0000313" key="4">
    <source>
        <dbReference type="EMBL" id="CAD9962358.1"/>
    </source>
</evidence>
<feature type="transmembrane region" description="Helical" evidence="2">
    <location>
        <begin position="113"/>
        <end position="132"/>
    </location>
</feature>
<sequence>MATSSSVNINAAIIGSIISEVPGFGITKGTFELAQNRILAGLGHWIAAFLTCAWLALGMVGGVFLVLTLAGQDTEDLDIDSTPIDRLWYILMGPILGVCFSISFHVGQRELPFSILVCLVAFGMNLTIEHYHNENVGTVVAAFFVTTLTAQIWSRSWHHRLMILGKNNKETTPYPSTIVLMPAFFILVGGSIGVRGFAAIFTGNEDDGESTLWNFILVPILLVFGIYLGISTIPSVSVF</sequence>
<reference evidence="4" key="1">
    <citation type="submission" date="2021-01" db="EMBL/GenBank/DDBJ databases">
        <authorList>
            <person name="Corre E."/>
            <person name="Pelletier E."/>
            <person name="Niang G."/>
            <person name="Scheremetjew M."/>
            <person name="Finn R."/>
            <person name="Kale V."/>
            <person name="Holt S."/>
            <person name="Cochrane G."/>
            <person name="Meng A."/>
            <person name="Brown T."/>
            <person name="Cohen L."/>
        </authorList>
    </citation>
    <scope>NUCLEOTIDE SEQUENCE</scope>
    <source>
        <strain evidence="4">CCMP125</strain>
    </source>
</reference>
<keyword evidence="2" id="KW-0812">Transmembrane</keyword>
<protein>
    <recommendedName>
        <fullName evidence="3">Threonine/serine exporter-like N-terminal domain-containing protein</fullName>
    </recommendedName>
</protein>
<feature type="domain" description="Threonine/serine exporter-like N-terminal" evidence="3">
    <location>
        <begin position="6"/>
        <end position="64"/>
    </location>
</feature>
<dbReference type="InterPro" id="IPR010619">
    <property type="entry name" value="ThrE-like_N"/>
</dbReference>
<proteinExistence type="inferred from homology"/>
<evidence type="ECO:0000256" key="1">
    <source>
        <dbReference type="ARBA" id="ARBA00034125"/>
    </source>
</evidence>
<keyword evidence="2" id="KW-1133">Transmembrane helix</keyword>
<feature type="transmembrane region" description="Helical" evidence="2">
    <location>
        <begin position="212"/>
        <end position="230"/>
    </location>
</feature>
<feature type="transmembrane region" description="Helical" evidence="2">
    <location>
        <begin position="178"/>
        <end position="200"/>
    </location>
</feature>
<dbReference type="Pfam" id="PF06738">
    <property type="entry name" value="ThrE"/>
    <property type="match status" value="1"/>
</dbReference>
<evidence type="ECO:0000259" key="3">
    <source>
        <dbReference type="Pfam" id="PF06738"/>
    </source>
</evidence>
<dbReference type="AlphaFoldDB" id="A0A7S2Y9T7"/>
<feature type="transmembrane region" description="Helical" evidence="2">
    <location>
        <begin position="87"/>
        <end position="106"/>
    </location>
</feature>
<feature type="transmembrane region" description="Helical" evidence="2">
    <location>
        <begin position="45"/>
        <end position="67"/>
    </location>
</feature>
<gene>
    <name evidence="4" type="ORF">APAL1065_LOCUS10481</name>
</gene>
<dbReference type="GO" id="GO:0022857">
    <property type="term" value="F:transmembrane transporter activity"/>
    <property type="evidence" value="ECO:0007669"/>
    <property type="project" value="InterPro"/>
</dbReference>
<accession>A0A7S2Y9T7</accession>
<comment type="similarity">
    <text evidence="1">Belongs to the ThrE exporter (TC 2.A.79) family.</text>
</comment>
<feature type="transmembrane region" description="Helical" evidence="2">
    <location>
        <begin position="138"/>
        <end position="157"/>
    </location>
</feature>
<name>A0A7S2Y9T7_9STRA</name>
<dbReference type="PANTHER" id="PTHR31082:SF4">
    <property type="entry name" value="PHEROMONE-REGULATED MEMBRANE PROTEIN 10"/>
    <property type="match status" value="1"/>
</dbReference>
<dbReference type="EMBL" id="HBHT01015713">
    <property type="protein sequence ID" value="CAD9962358.1"/>
    <property type="molecule type" value="Transcribed_RNA"/>
</dbReference>